<dbReference type="GO" id="GO:0016811">
    <property type="term" value="F:hydrolase activity, acting on carbon-nitrogen (but not peptide) bonds, in linear amides"/>
    <property type="evidence" value="ECO:0007669"/>
    <property type="project" value="InterPro"/>
</dbReference>
<evidence type="ECO:0000256" key="6">
    <source>
        <dbReference type="ARBA" id="ARBA00023136"/>
    </source>
</evidence>
<dbReference type="GO" id="GO:0005789">
    <property type="term" value="C:endoplasmic reticulum membrane"/>
    <property type="evidence" value="ECO:0007669"/>
    <property type="project" value="TreeGrafter"/>
</dbReference>
<keyword evidence="6 8" id="KW-0472">Membrane</keyword>
<feature type="transmembrane region" description="Helical" evidence="8">
    <location>
        <begin position="159"/>
        <end position="184"/>
    </location>
</feature>
<feature type="binding site" evidence="7">
    <location>
        <position position="25"/>
    </location>
    <ligand>
        <name>Zn(2+)</name>
        <dbReference type="ChEBI" id="CHEBI:29105"/>
        <note>catalytic</note>
    </ligand>
</feature>
<comment type="similarity">
    <text evidence="2">Belongs to the alkaline ceramidase family.</text>
</comment>
<comment type="caution">
    <text evidence="9">The sequence shown here is derived from an EMBL/GenBank/DDBJ whole genome shotgun (WGS) entry which is preliminary data.</text>
</comment>
<evidence type="ECO:0000256" key="8">
    <source>
        <dbReference type="SAM" id="Phobius"/>
    </source>
</evidence>
<gene>
    <name evidence="9" type="primary">YDC1_2</name>
    <name evidence="9" type="ORF">H4219_001595</name>
</gene>
<evidence type="ECO:0000256" key="3">
    <source>
        <dbReference type="ARBA" id="ARBA00022692"/>
    </source>
</evidence>
<dbReference type="EMBL" id="JANBPU010000018">
    <property type="protein sequence ID" value="KAJ1920066.1"/>
    <property type="molecule type" value="Genomic_DNA"/>
</dbReference>
<feature type="binding site" evidence="7">
    <location>
        <position position="167"/>
    </location>
    <ligand>
        <name>Zn(2+)</name>
        <dbReference type="ChEBI" id="CHEBI:29105"/>
        <note>catalytic</note>
    </ligand>
</feature>
<evidence type="ECO:0000313" key="9">
    <source>
        <dbReference type="EMBL" id="KAJ1920066.1"/>
    </source>
</evidence>
<keyword evidence="5 8" id="KW-1133">Transmembrane helix</keyword>
<dbReference type="GO" id="GO:0006672">
    <property type="term" value="P:ceramide metabolic process"/>
    <property type="evidence" value="ECO:0007669"/>
    <property type="project" value="InterPro"/>
</dbReference>
<keyword evidence="4" id="KW-0378">Hydrolase</keyword>
<protein>
    <submittedName>
        <fullName evidence="9">Alkaline ceramidase ydc1</fullName>
    </submittedName>
</protein>
<feature type="transmembrane region" description="Helical" evidence="8">
    <location>
        <begin position="63"/>
        <end position="81"/>
    </location>
</feature>
<dbReference type="PANTHER" id="PTHR46187:SF3">
    <property type="entry name" value="ALKALINE CERAMIDASE 3"/>
    <property type="match status" value="1"/>
</dbReference>
<evidence type="ECO:0000256" key="2">
    <source>
        <dbReference type="ARBA" id="ARBA00009780"/>
    </source>
</evidence>
<evidence type="ECO:0000256" key="5">
    <source>
        <dbReference type="ARBA" id="ARBA00022989"/>
    </source>
</evidence>
<comment type="cofactor">
    <cofactor evidence="7">
        <name>Zn(2+)</name>
        <dbReference type="ChEBI" id="CHEBI:29105"/>
    </cofactor>
</comment>
<proteinExistence type="inferred from homology"/>
<dbReference type="GO" id="GO:0046872">
    <property type="term" value="F:metal ion binding"/>
    <property type="evidence" value="ECO:0007669"/>
    <property type="project" value="UniProtKB-KW"/>
</dbReference>
<dbReference type="Pfam" id="PF05875">
    <property type="entry name" value="Ceramidase"/>
    <property type="match status" value="1"/>
</dbReference>
<organism evidence="9 10">
    <name type="scientific">Mycoemilia scoparia</name>
    <dbReference type="NCBI Taxonomy" id="417184"/>
    <lineage>
        <taxon>Eukaryota</taxon>
        <taxon>Fungi</taxon>
        <taxon>Fungi incertae sedis</taxon>
        <taxon>Zoopagomycota</taxon>
        <taxon>Kickxellomycotina</taxon>
        <taxon>Kickxellomycetes</taxon>
        <taxon>Kickxellales</taxon>
        <taxon>Kickxellaceae</taxon>
        <taxon>Mycoemilia</taxon>
    </lineage>
</organism>
<keyword evidence="7" id="KW-0862">Zinc</keyword>
<evidence type="ECO:0000256" key="7">
    <source>
        <dbReference type="PIRSR" id="PIRSR608901-2"/>
    </source>
</evidence>
<sequence>MKLESRFILCYLGMAMVGTGSWLFHMTLKYEWQLADELPMIYCTAFALNCLLQAQRKSPSGKLVPFLLFLYCFGVTLIYLVNRNPVFHEVAYGLQVLFYTVYGAYVQKGVSKAKPHLHKNMVGIMSHAFFAFLLSFIVWNLDNMYCDTLREIRFRVHPVISPLFQFHALWHIGTGIGCYGAIVYQQMLRIVILDQDHMYSIKYFLGLIPYIADIRGELKQRKA</sequence>
<name>A0A9W8DVX3_9FUNG</name>
<feature type="transmembrane region" description="Helical" evidence="8">
    <location>
        <begin position="87"/>
        <end position="105"/>
    </location>
</feature>
<dbReference type="OrthoDB" id="187171at2759"/>
<accession>A0A9W8DVX3</accession>
<reference evidence="9" key="1">
    <citation type="submission" date="2022-07" db="EMBL/GenBank/DDBJ databases">
        <title>Phylogenomic reconstructions and comparative analyses of Kickxellomycotina fungi.</title>
        <authorList>
            <person name="Reynolds N.K."/>
            <person name="Stajich J.E."/>
            <person name="Barry K."/>
            <person name="Grigoriev I.V."/>
            <person name="Crous P."/>
            <person name="Smith M.E."/>
        </authorList>
    </citation>
    <scope>NUCLEOTIDE SEQUENCE</scope>
    <source>
        <strain evidence="9">NBRC 100468</strain>
    </source>
</reference>
<feature type="binding site" evidence="7">
    <location>
        <position position="171"/>
    </location>
    <ligand>
        <name>Zn(2+)</name>
        <dbReference type="ChEBI" id="CHEBI:29105"/>
        <note>catalytic</note>
    </ligand>
</feature>
<dbReference type="AlphaFoldDB" id="A0A9W8DVX3"/>
<comment type="subcellular location">
    <subcellularLocation>
        <location evidence="1">Membrane</location>
        <topology evidence="1">Multi-pass membrane protein</topology>
    </subcellularLocation>
</comment>
<dbReference type="Proteomes" id="UP001150538">
    <property type="component" value="Unassembled WGS sequence"/>
</dbReference>
<dbReference type="PANTHER" id="PTHR46187">
    <property type="entry name" value="ALKALINE CERAMIDASE 3"/>
    <property type="match status" value="1"/>
</dbReference>
<keyword evidence="10" id="KW-1185">Reference proteome</keyword>
<evidence type="ECO:0000256" key="4">
    <source>
        <dbReference type="ARBA" id="ARBA00022801"/>
    </source>
</evidence>
<evidence type="ECO:0000313" key="10">
    <source>
        <dbReference type="Proteomes" id="UP001150538"/>
    </source>
</evidence>
<feature type="transmembrane region" description="Helical" evidence="8">
    <location>
        <begin position="117"/>
        <end position="139"/>
    </location>
</feature>
<keyword evidence="3 8" id="KW-0812">Transmembrane</keyword>
<dbReference type="InterPro" id="IPR008901">
    <property type="entry name" value="ACER"/>
</dbReference>
<feature type="transmembrane region" description="Helical" evidence="8">
    <location>
        <begin position="7"/>
        <end position="26"/>
    </location>
</feature>
<evidence type="ECO:0000256" key="1">
    <source>
        <dbReference type="ARBA" id="ARBA00004141"/>
    </source>
</evidence>
<keyword evidence="7" id="KW-0479">Metal-binding</keyword>